<name>A0ACC1SGH2_9HYPO</name>
<protein>
    <submittedName>
        <fullName evidence="1">Uncharacterized protein</fullName>
    </submittedName>
</protein>
<comment type="caution">
    <text evidence="1">The sequence shown here is derived from an EMBL/GenBank/DDBJ whole genome shotgun (WGS) entry which is preliminary data.</text>
</comment>
<gene>
    <name evidence="1" type="ORF">NM208_g5643</name>
</gene>
<reference evidence="1" key="1">
    <citation type="submission" date="2022-08" db="EMBL/GenBank/DDBJ databases">
        <title>Genome Sequence of Fusarium decemcellulare.</title>
        <authorList>
            <person name="Buettner E."/>
        </authorList>
    </citation>
    <scope>NUCLEOTIDE SEQUENCE</scope>
    <source>
        <strain evidence="1">Babe19</strain>
    </source>
</reference>
<evidence type="ECO:0000313" key="2">
    <source>
        <dbReference type="Proteomes" id="UP001148629"/>
    </source>
</evidence>
<organism evidence="1 2">
    <name type="scientific">Fusarium decemcellulare</name>
    <dbReference type="NCBI Taxonomy" id="57161"/>
    <lineage>
        <taxon>Eukaryota</taxon>
        <taxon>Fungi</taxon>
        <taxon>Dikarya</taxon>
        <taxon>Ascomycota</taxon>
        <taxon>Pezizomycotina</taxon>
        <taxon>Sordariomycetes</taxon>
        <taxon>Hypocreomycetidae</taxon>
        <taxon>Hypocreales</taxon>
        <taxon>Nectriaceae</taxon>
        <taxon>Fusarium</taxon>
        <taxon>Fusarium decemcellulare species complex</taxon>
    </lineage>
</organism>
<evidence type="ECO:0000313" key="1">
    <source>
        <dbReference type="EMBL" id="KAJ3539070.1"/>
    </source>
</evidence>
<proteinExistence type="predicted"/>
<sequence>MSGTNPVGFGDPPSQAAMLAVKRAIEIFNSLQALDEIREPRVALFREIDMMYHIIKHLWDIFADEARERTWLAPIRVKLAAMIEDLDSLLEICTNDSSPDLNRPVWIEANERIERILLKARVTVAALNRPSLASMPSTASLQLQLEHFSALMRELSSLKPIGKINIDFCPSEERPWSKAPLLSVRKMHPMMPIFCSWECDCRCHRGLQQHPTTAWLRSVLGRWANSILTISVLYTPACSQKECVRRSNTEVEIVYWFPRWLLSSRVFFQGLYASSRGLSLWIRSSQMFELSSASSWIGDPDLWMIYRKYFGSIQVLVDMWNVAGLLSPGRLPRQVGYAINWTLTEDPNLQKSQVLLLQYLKTFLNLLEFSDRRLEAHDAVVHCEEDDDDGLRQALLAQPWLVDVFDKTGRAPIHLATQYNRIRALKCLIEEGADVNLRDAQNRTPLQLASHYRSLKCLMMLLETKRCRVDEQNGCSKTALHLAAEAGAVKAVASLINAGASATKTSREGGTVLHFLSLAQVDFSEAETIVHLLQSKQADVNARDDDGNTPALAALKLNNLPVLKALFEAGSSLHLVNHSSQNMLHFAALHADVDLLEYLAGLKLEGIHTALSDKFGHTPENEFHWVTGAEDSELVLPLRRPSPAAHTAFIQLLFGVLSRNLRSDLHILRQLLQMAEQEDVAATGVQLSILISLKETHFQHDHARWYRGIVGLVEEGRWELAIDHIQSDLSDTVGRISSTQNILDGLVDPFTGDPNLSSEGESGSEISSSDTDGHDANQEHELSDHSGTQGAGSVLKDETDGANNISHLPTALPRQILDAIHWLPSTAEDPTMFKDRVLESEEILIEESGDYGESPQSYHDTEKTGSCLQIPYFSLPELVDAILHNFIPVFEPPVPTGKTRVRWKCICGDNMFDDFTEVKPGSLDQLRARLSGINRTVDGRQRKNTPTYQMPLVLLRVIGTWIMYGMMRLIGKGNRAANIIPVHAPNPQEPQQSHPPQNNQVLHLLLCIDKGESLTRLHQDRLQGITGDKELFSFLRDRYFEHRKFTSWFALRSVKNVSLARFRVDANYVAGVHSHDVACSSECICLPPLVRIKSEEYRCAPAPKVELGYFPALGSRELLHYFKKPHDFEIMQRIYLNQIPKRACGQLRASQDEAELGWGLHLEEGWHWTTIYFITVVLVAIAGIAFGVIWSVTKGDIQSAFAISGAWMTLGPLMLGQAGSSGSKNTYVIKIKDFAPMAKHIAEIESISVPDDTATALERVIWVRKNFAERLAARMGFTDRASDIRHSFFVQVLEKVRDYLKPLMKAGVFDAGKSSSAEGRASDNPFKNMFEALNVYNPSEAFLNAPDVVIPPSTPEVKYTVEEENTVEELLFAFTSLLKDYDRLSLELKSLWMRYESGLIDLAAVSVATNTAFELARSMEDEIKDMYTKRPNGERTNLAEFVAIYLTSMCKTRDIDIEDREEPGDPYNLAAYDLAQSCLLNTINLLGSYVKGNPDVIVISRYNGKFGWYDEELGSNGKTNRDKWRQDMSAMLEMLPDLHFLTTNMGRSGVEDEMVRGLADLLDKPNNGVPIWLAWAAQTYLDVLHFLGPDCERGFHDMLQESRRVKKAMLDVPDLTSERRAVLTAAMKWDKDPMWEARNELYGPSPMNAQFKFVRRNPMHCGLILHNIRAAMHKSGVKYAAATGAIMNTVQLYQALRQENLIPEDAVWEDLDTFWQMQGNPTFFVGDPPTNRGGYFRNYCLSIGVSATHFAPGNPKPGKRKNKKPNVNLDNRRNMKFMGWVSLNTDIRLRPSGDRAALSTEFIEKILEEGRLHEIRDGKGHIPSGLKGKANGKNIELLKLSPAELLENLALVIEAEIPDLSFDYFAMHNSVWALLKELKEEYTRLIGPEFLRYIPQEDKLPLVVGYTFSTAAGQTGAGPAEKAEPNDSFLNAAAEIMRAFLARGQGRVIKERAGTVVTAEDLQGVKFEDYNPWGMDSLKKEINRMGAARGEGDQCPMQ</sequence>
<dbReference type="Proteomes" id="UP001148629">
    <property type="component" value="Unassembled WGS sequence"/>
</dbReference>
<accession>A0ACC1SGH2</accession>
<keyword evidence="2" id="KW-1185">Reference proteome</keyword>
<dbReference type="EMBL" id="JANRMS010000481">
    <property type="protein sequence ID" value="KAJ3539070.1"/>
    <property type="molecule type" value="Genomic_DNA"/>
</dbReference>